<accession>A0A6V8LD26</accession>
<dbReference type="InterPro" id="IPR003593">
    <property type="entry name" value="AAA+_ATPase"/>
</dbReference>
<name>A0A6V8LD26_9ACTN</name>
<evidence type="ECO:0000313" key="6">
    <source>
        <dbReference type="Proteomes" id="UP000482960"/>
    </source>
</evidence>
<dbReference type="PROSITE" id="PS50893">
    <property type="entry name" value="ABC_TRANSPORTER_2"/>
    <property type="match status" value="1"/>
</dbReference>
<dbReference type="EMBL" id="BLPG01000001">
    <property type="protein sequence ID" value="GFJ94224.1"/>
    <property type="molecule type" value="Genomic_DNA"/>
</dbReference>
<dbReference type="InterPro" id="IPR003439">
    <property type="entry name" value="ABC_transporter-like_ATP-bd"/>
</dbReference>
<dbReference type="SMART" id="SM00382">
    <property type="entry name" value="AAA"/>
    <property type="match status" value="1"/>
</dbReference>
<dbReference type="AlphaFoldDB" id="A0A6V8LD26"/>
<keyword evidence="6" id="KW-1185">Reference proteome</keyword>
<dbReference type="InterPro" id="IPR027417">
    <property type="entry name" value="P-loop_NTPase"/>
</dbReference>
<dbReference type="RefSeq" id="WP_218577547.1">
    <property type="nucleotide sequence ID" value="NZ_BLPG01000001.1"/>
</dbReference>
<comment type="caution">
    <text evidence="5">The sequence shown here is derived from an EMBL/GenBank/DDBJ whole genome shotgun (WGS) entry which is preliminary data.</text>
</comment>
<sequence>MGTPVNAPAALSCRGLGLGYDGSALILSDVDLDVGAGEVLALLGPSGSGKTTLLHAVAGFVAPRTGELWLGGVLASTPRRCLPPERRRVGVVFQNYALWPHLAVRDIVAYPVRRRGVPAAAARDAAGELLDRMGLSDLADRRPAQLSGGEQQRVGLARALAADPALFLFDEPTAHLDAHLRAIVLAEVARRRAEAGAAAVYATHDAAEALAIAGRVAVLHGGGAAQVGTPDEVYRRPVDRTVARLSGPASVLDGAVLDRTAESVTIRAGDRRVTVATSAPPGGGGAAVVRPDWVRLGGDLPATVASVRFAGPHTDIHLDTAAGQVVVRGSGSSRHAPGDHVMWTLCEAWPVP</sequence>
<dbReference type="PANTHER" id="PTHR42781">
    <property type="entry name" value="SPERMIDINE/PUTRESCINE IMPORT ATP-BINDING PROTEIN POTA"/>
    <property type="match status" value="1"/>
</dbReference>
<feature type="domain" description="ABC transporter" evidence="4">
    <location>
        <begin position="11"/>
        <end position="246"/>
    </location>
</feature>
<dbReference type="Proteomes" id="UP000482960">
    <property type="component" value="Unassembled WGS sequence"/>
</dbReference>
<dbReference type="SUPFAM" id="SSF52540">
    <property type="entry name" value="P-loop containing nucleoside triphosphate hydrolases"/>
    <property type="match status" value="1"/>
</dbReference>
<dbReference type="GO" id="GO:0005524">
    <property type="term" value="F:ATP binding"/>
    <property type="evidence" value="ECO:0007669"/>
    <property type="project" value="UniProtKB-KW"/>
</dbReference>
<dbReference type="SUPFAM" id="SSF50331">
    <property type="entry name" value="MOP-like"/>
    <property type="match status" value="1"/>
</dbReference>
<evidence type="ECO:0000256" key="3">
    <source>
        <dbReference type="ARBA" id="ARBA00022840"/>
    </source>
</evidence>
<protein>
    <submittedName>
        <fullName evidence="5">ABC transporter ATP-binding protein</fullName>
    </submittedName>
</protein>
<dbReference type="InterPro" id="IPR013611">
    <property type="entry name" value="Transp-assoc_OB_typ2"/>
</dbReference>
<evidence type="ECO:0000259" key="4">
    <source>
        <dbReference type="PROSITE" id="PS50893"/>
    </source>
</evidence>
<keyword evidence="2" id="KW-0547">Nucleotide-binding</keyword>
<dbReference type="GO" id="GO:0016887">
    <property type="term" value="F:ATP hydrolysis activity"/>
    <property type="evidence" value="ECO:0007669"/>
    <property type="project" value="InterPro"/>
</dbReference>
<keyword evidence="1" id="KW-0813">Transport</keyword>
<dbReference type="GO" id="GO:0043190">
    <property type="term" value="C:ATP-binding cassette (ABC) transporter complex"/>
    <property type="evidence" value="ECO:0007669"/>
    <property type="project" value="InterPro"/>
</dbReference>
<evidence type="ECO:0000256" key="1">
    <source>
        <dbReference type="ARBA" id="ARBA00022448"/>
    </source>
</evidence>
<dbReference type="GO" id="GO:0022857">
    <property type="term" value="F:transmembrane transporter activity"/>
    <property type="evidence" value="ECO:0007669"/>
    <property type="project" value="InterPro"/>
</dbReference>
<dbReference type="Pfam" id="PF00005">
    <property type="entry name" value="ABC_tran"/>
    <property type="match status" value="1"/>
</dbReference>
<reference evidence="5 6" key="1">
    <citation type="submission" date="2020-03" db="EMBL/GenBank/DDBJ databases">
        <title>Whole genome shotgun sequence of Phytohabitans rumicis NBRC 108638.</title>
        <authorList>
            <person name="Komaki H."/>
            <person name="Tamura T."/>
        </authorList>
    </citation>
    <scope>NUCLEOTIDE SEQUENCE [LARGE SCALE GENOMIC DNA]</scope>
    <source>
        <strain evidence="5 6">NBRC 108638</strain>
    </source>
</reference>
<dbReference type="InterPro" id="IPR017871">
    <property type="entry name" value="ABC_transporter-like_CS"/>
</dbReference>
<keyword evidence="3 5" id="KW-0067">ATP-binding</keyword>
<dbReference type="InterPro" id="IPR008995">
    <property type="entry name" value="Mo/tungstate-bd_C_term_dom"/>
</dbReference>
<dbReference type="InterPro" id="IPR050093">
    <property type="entry name" value="ABC_SmlMolc_Importer"/>
</dbReference>
<dbReference type="Pfam" id="PF08402">
    <property type="entry name" value="TOBE_2"/>
    <property type="match status" value="1"/>
</dbReference>
<dbReference type="Gene3D" id="3.40.50.300">
    <property type="entry name" value="P-loop containing nucleotide triphosphate hydrolases"/>
    <property type="match status" value="1"/>
</dbReference>
<dbReference type="PROSITE" id="PS00211">
    <property type="entry name" value="ABC_TRANSPORTER_1"/>
    <property type="match status" value="1"/>
</dbReference>
<reference evidence="5 6" key="2">
    <citation type="submission" date="2020-03" db="EMBL/GenBank/DDBJ databases">
        <authorList>
            <person name="Ichikawa N."/>
            <person name="Kimura A."/>
            <person name="Kitahashi Y."/>
            <person name="Uohara A."/>
        </authorList>
    </citation>
    <scope>NUCLEOTIDE SEQUENCE [LARGE SCALE GENOMIC DNA]</scope>
    <source>
        <strain evidence="5 6">NBRC 108638</strain>
    </source>
</reference>
<proteinExistence type="predicted"/>
<gene>
    <name evidence="5" type="ORF">Prum_078660</name>
</gene>
<evidence type="ECO:0000256" key="2">
    <source>
        <dbReference type="ARBA" id="ARBA00022741"/>
    </source>
</evidence>
<organism evidence="5 6">
    <name type="scientific">Phytohabitans rumicis</name>
    <dbReference type="NCBI Taxonomy" id="1076125"/>
    <lineage>
        <taxon>Bacteria</taxon>
        <taxon>Bacillati</taxon>
        <taxon>Actinomycetota</taxon>
        <taxon>Actinomycetes</taxon>
        <taxon>Micromonosporales</taxon>
        <taxon>Micromonosporaceae</taxon>
    </lineage>
</organism>
<dbReference type="PANTHER" id="PTHR42781:SF4">
    <property type="entry name" value="SPERMIDINE_PUTRESCINE IMPORT ATP-BINDING PROTEIN POTA"/>
    <property type="match status" value="1"/>
</dbReference>
<evidence type="ECO:0000313" key="5">
    <source>
        <dbReference type="EMBL" id="GFJ94224.1"/>
    </source>
</evidence>